<feature type="region of interest" description="Disordered" evidence="1">
    <location>
        <begin position="910"/>
        <end position="941"/>
    </location>
</feature>
<feature type="compositionally biased region" description="Basic and acidic residues" evidence="1">
    <location>
        <begin position="473"/>
        <end position="484"/>
    </location>
</feature>
<feature type="compositionally biased region" description="Acidic residues" evidence="1">
    <location>
        <begin position="533"/>
        <end position="548"/>
    </location>
</feature>
<feature type="region of interest" description="Disordered" evidence="1">
    <location>
        <begin position="1"/>
        <end position="123"/>
    </location>
</feature>
<accession>A0A0F4G575</accession>
<feature type="compositionally biased region" description="Polar residues" evidence="1">
    <location>
        <begin position="963"/>
        <end position="984"/>
    </location>
</feature>
<dbReference type="InterPro" id="IPR021582">
    <property type="entry name" value="Aim21"/>
</dbReference>
<feature type="compositionally biased region" description="Polar residues" evidence="1">
    <location>
        <begin position="142"/>
        <end position="161"/>
    </location>
</feature>
<evidence type="ECO:0000313" key="3">
    <source>
        <dbReference type="Proteomes" id="UP000033647"/>
    </source>
</evidence>
<reference evidence="2 3" key="1">
    <citation type="submission" date="2015-03" db="EMBL/GenBank/DDBJ databases">
        <title>RNA-seq based gene annotation and comparative genomics of four Zymoseptoria species reveal species-specific pathogenicity related genes and transposable element activity.</title>
        <authorList>
            <person name="Grandaubert J."/>
            <person name="Bhattacharyya A."/>
            <person name="Stukenbrock E.H."/>
        </authorList>
    </citation>
    <scope>NUCLEOTIDE SEQUENCE [LARGE SCALE GENOMIC DNA]</scope>
    <source>
        <strain evidence="2 3">Zb18110</strain>
    </source>
</reference>
<dbReference type="AlphaFoldDB" id="A0A0F4G575"/>
<feature type="compositionally biased region" description="Low complexity" evidence="1">
    <location>
        <begin position="257"/>
        <end position="271"/>
    </location>
</feature>
<dbReference type="STRING" id="1047168.A0A0F4G575"/>
<feature type="region of interest" description="Disordered" evidence="1">
    <location>
        <begin position="360"/>
        <end position="452"/>
    </location>
</feature>
<name>A0A0F4G575_9PEZI</name>
<feature type="region of interest" description="Disordered" evidence="1">
    <location>
        <begin position="955"/>
        <end position="990"/>
    </location>
</feature>
<feature type="region of interest" description="Disordered" evidence="1">
    <location>
        <begin position="467"/>
        <end position="857"/>
    </location>
</feature>
<feature type="compositionally biased region" description="Basic and acidic residues" evidence="1">
    <location>
        <begin position="291"/>
        <end position="330"/>
    </location>
</feature>
<sequence>MPWTTIHIQHTDSSLHSHASIMSTPTIPPRPQRSSAKPETPSIPPRPVRKADPSPDREAFTRTPLNFPPTALGNTKNLAPSGRTSDDLPRRPPSVSLPDIGHEGDEYSSFDQLPAEAHGVSGEHTKNVSADLPMHQPIASVPQSTAKRQIHTVTSTDSTQAAAAGIGRSRPADDVHKMPPQDAGSSMRRVTSNEPRRAPSVENQLRAKASFNRSSSSLQPLERTASSRPGSVHGDDFEHGIPEIGQQIPLNRWAGDAQAPSPALAQPQHSAGIGFFNDGSSRAHHRKRSSRHEFGPPDSYGIRHDQDRQDQFEQEWIRKHPQEAAKEGFHHTHLPKPETALTSEQLNRLIHGDASYAAALAPGTPDEEIAFETTEEYLSRTGTPQDAATDRKQRTSSAEKPGFPLQQRKSLHPEDALADEAHASPSRRQRLSRVDIDDEHEHENLDGAPILASDEIIKRPSSAFMHAAVVPEPHPDDYDSDHSVTARRNSSRPSSRPSSVHGAAVVNNYTGGSLHRFISHDEHHHSGHGTPLEEIEEYEPLFPEDEEDGKQVRQKILKKRPDLSHHHFPSQDVWEDTPDSLQYSTTVSTPDLERTQEQAQTTGASASAVFEPPEQEEKRKAENEDDMLSDKKTFIKPHFKPGVLEEFHHERPSPHRFPSSDVWEDTPDSARIETTVSGPQEDEMLSPTDGRSMPGAFPGGQDDDDSRSTSTGLPAIPSRPQRQSRLAQEVSPDEDATSPRSPEKIKPAVPARPARIGQSEQSRSVEEGDAPVLKAKPAVPARPGGEKLASLKAGFMNDLNNRLKLGPQGPPAKKEEPEVDEEAEKAPLADARKSRAKGPPRRKPAAPPATDRKSSVTFAMSPLITVWSIDEEDEVQVNDKETEDTAAPTGKPVEIALTENAEFNIDAAVSDKGPLSPQEVATSISSADRPGTAAGQHRGSTADLEAALAAIGAGPAKFESRDGNSTAAVVDGTNDQAVDTSTPSKMEDEL</sequence>
<feature type="compositionally biased region" description="Polar residues" evidence="1">
    <location>
        <begin position="16"/>
        <end position="25"/>
    </location>
</feature>
<feature type="compositionally biased region" description="Low complexity" evidence="1">
    <location>
        <begin position="487"/>
        <end position="499"/>
    </location>
</feature>
<dbReference type="Pfam" id="PF11489">
    <property type="entry name" value="Aim21"/>
    <property type="match status" value="1"/>
</dbReference>
<feature type="compositionally biased region" description="Low complexity" evidence="1">
    <location>
        <begin position="770"/>
        <end position="783"/>
    </location>
</feature>
<comment type="caution">
    <text evidence="2">The sequence shown here is derived from an EMBL/GenBank/DDBJ whole genome shotgun (WGS) entry which is preliminary data.</text>
</comment>
<dbReference type="OrthoDB" id="5386574at2759"/>
<dbReference type="EMBL" id="LAFY01005807">
    <property type="protein sequence ID" value="KJX92449.1"/>
    <property type="molecule type" value="Genomic_DNA"/>
</dbReference>
<organism evidence="2 3">
    <name type="scientific">Zymoseptoria brevis</name>
    <dbReference type="NCBI Taxonomy" id="1047168"/>
    <lineage>
        <taxon>Eukaryota</taxon>
        <taxon>Fungi</taxon>
        <taxon>Dikarya</taxon>
        <taxon>Ascomycota</taxon>
        <taxon>Pezizomycotina</taxon>
        <taxon>Dothideomycetes</taxon>
        <taxon>Dothideomycetidae</taxon>
        <taxon>Mycosphaerellales</taxon>
        <taxon>Mycosphaerellaceae</taxon>
        <taxon>Zymoseptoria</taxon>
    </lineage>
</organism>
<feature type="compositionally biased region" description="Basic and acidic residues" evidence="1">
    <location>
        <begin position="170"/>
        <end position="179"/>
    </location>
</feature>
<feature type="region of interest" description="Disordered" evidence="1">
    <location>
        <begin position="870"/>
        <end position="892"/>
    </location>
</feature>
<feature type="region of interest" description="Disordered" evidence="1">
    <location>
        <begin position="142"/>
        <end position="338"/>
    </location>
</feature>
<feature type="compositionally biased region" description="Acidic residues" evidence="1">
    <location>
        <begin position="365"/>
        <end position="375"/>
    </location>
</feature>
<gene>
    <name evidence="2" type="ORF">TI39_contig5852g00001</name>
</gene>
<dbReference type="Proteomes" id="UP000033647">
    <property type="component" value="Unassembled WGS sequence"/>
</dbReference>
<evidence type="ECO:0000313" key="2">
    <source>
        <dbReference type="EMBL" id="KJX92449.1"/>
    </source>
</evidence>
<feature type="compositionally biased region" description="Acidic residues" evidence="1">
    <location>
        <begin position="870"/>
        <end position="884"/>
    </location>
</feature>
<feature type="compositionally biased region" description="Basic and acidic residues" evidence="1">
    <location>
        <begin position="432"/>
        <end position="445"/>
    </location>
</feature>
<feature type="compositionally biased region" description="Basic and acidic residues" evidence="1">
    <location>
        <begin position="615"/>
        <end position="633"/>
    </location>
</feature>
<feature type="compositionally biased region" description="Polar residues" evidence="1">
    <location>
        <begin position="579"/>
        <end position="589"/>
    </location>
</feature>
<feature type="compositionally biased region" description="Basic and acidic residues" evidence="1">
    <location>
        <begin position="824"/>
        <end position="833"/>
    </location>
</feature>
<feature type="compositionally biased region" description="Basic and acidic residues" evidence="1">
    <location>
        <begin position="643"/>
        <end position="653"/>
    </location>
</feature>
<keyword evidence="3" id="KW-1185">Reference proteome</keyword>
<evidence type="ECO:0008006" key="4">
    <source>
        <dbReference type="Google" id="ProtNLM"/>
    </source>
</evidence>
<protein>
    <recommendedName>
        <fullName evidence="4">Altered inheritance of mitochondria protein 21</fullName>
    </recommendedName>
</protein>
<evidence type="ECO:0000256" key="1">
    <source>
        <dbReference type="SAM" id="MobiDB-lite"/>
    </source>
</evidence>
<feature type="compositionally biased region" description="Basic residues" evidence="1">
    <location>
        <begin position="834"/>
        <end position="844"/>
    </location>
</feature>
<feature type="compositionally biased region" description="Basic and acidic residues" evidence="1">
    <location>
        <begin position="49"/>
        <end position="60"/>
    </location>
</feature>
<feature type="compositionally biased region" description="Basic and acidic residues" evidence="1">
    <location>
        <begin position="411"/>
        <end position="422"/>
    </location>
</feature>
<feature type="compositionally biased region" description="Polar residues" evidence="1">
    <location>
        <begin position="211"/>
        <end position="229"/>
    </location>
</feature>
<proteinExistence type="predicted"/>